<accession>A0A7J8ZJZ9</accession>
<name>A0A7J8ZJZ9_9ROSI</name>
<evidence type="ECO:0000313" key="3">
    <source>
        <dbReference type="Proteomes" id="UP000593574"/>
    </source>
</evidence>
<feature type="region of interest" description="Disordered" evidence="1">
    <location>
        <begin position="1"/>
        <end position="40"/>
    </location>
</feature>
<feature type="non-terminal residue" evidence="2">
    <location>
        <position position="40"/>
    </location>
</feature>
<gene>
    <name evidence="2" type="ORF">Golax_011294</name>
</gene>
<comment type="caution">
    <text evidence="2">The sequence shown here is derived from an EMBL/GenBank/DDBJ whole genome shotgun (WGS) entry which is preliminary data.</text>
</comment>
<proteinExistence type="predicted"/>
<keyword evidence="3" id="KW-1185">Reference proteome</keyword>
<reference evidence="2 3" key="1">
    <citation type="journal article" date="2019" name="Genome Biol. Evol.">
        <title>Insights into the evolution of the New World diploid cottons (Gossypium, subgenus Houzingenia) based on genome sequencing.</title>
        <authorList>
            <person name="Grover C.E."/>
            <person name="Arick M.A. 2nd"/>
            <person name="Thrash A."/>
            <person name="Conover J.L."/>
            <person name="Sanders W.S."/>
            <person name="Peterson D.G."/>
            <person name="Frelichowski J.E."/>
            <person name="Scheffler J.A."/>
            <person name="Scheffler B.E."/>
            <person name="Wendel J.F."/>
        </authorList>
    </citation>
    <scope>NUCLEOTIDE SEQUENCE [LARGE SCALE GENOMIC DNA]</scope>
    <source>
        <strain evidence="2">4</strain>
        <tissue evidence="2">Leaf</tissue>
    </source>
</reference>
<evidence type="ECO:0000313" key="2">
    <source>
        <dbReference type="EMBL" id="MBA0712177.1"/>
    </source>
</evidence>
<protein>
    <submittedName>
        <fullName evidence="2">Uncharacterized protein</fullName>
    </submittedName>
</protein>
<dbReference type="AlphaFoldDB" id="A0A7J8ZJZ9"/>
<dbReference type="EMBL" id="JABEZV010000005">
    <property type="protein sequence ID" value="MBA0712177.1"/>
    <property type="molecule type" value="Genomic_DNA"/>
</dbReference>
<organism evidence="2 3">
    <name type="scientific">Gossypium laxum</name>
    <dbReference type="NCBI Taxonomy" id="34288"/>
    <lineage>
        <taxon>Eukaryota</taxon>
        <taxon>Viridiplantae</taxon>
        <taxon>Streptophyta</taxon>
        <taxon>Embryophyta</taxon>
        <taxon>Tracheophyta</taxon>
        <taxon>Spermatophyta</taxon>
        <taxon>Magnoliopsida</taxon>
        <taxon>eudicotyledons</taxon>
        <taxon>Gunneridae</taxon>
        <taxon>Pentapetalae</taxon>
        <taxon>rosids</taxon>
        <taxon>malvids</taxon>
        <taxon>Malvales</taxon>
        <taxon>Malvaceae</taxon>
        <taxon>Malvoideae</taxon>
        <taxon>Gossypium</taxon>
    </lineage>
</organism>
<evidence type="ECO:0000256" key="1">
    <source>
        <dbReference type="SAM" id="MobiDB-lite"/>
    </source>
</evidence>
<sequence length="40" mass="4492">MKDQPMPEAVKGLLHEDETGSGSGAKMKMKQFVKDFDSRH</sequence>
<dbReference type="Proteomes" id="UP000593574">
    <property type="component" value="Unassembled WGS sequence"/>
</dbReference>